<dbReference type="PANTHER" id="PTHR30472">
    <property type="entry name" value="FERRIC ENTEROBACTIN TRANSPORT SYSTEM PERMEASE PROTEIN"/>
    <property type="match status" value="1"/>
</dbReference>
<evidence type="ECO:0000256" key="2">
    <source>
        <dbReference type="ARBA" id="ARBA00007935"/>
    </source>
</evidence>
<dbReference type="EMBL" id="VDLY02000026">
    <property type="protein sequence ID" value="KAB8158878.1"/>
    <property type="molecule type" value="Genomic_DNA"/>
</dbReference>
<keyword evidence="3" id="KW-0813">Transport</keyword>
<keyword evidence="11" id="KW-1185">Reference proteome</keyword>
<evidence type="ECO:0000256" key="1">
    <source>
        <dbReference type="ARBA" id="ARBA00004651"/>
    </source>
</evidence>
<comment type="caution">
    <text evidence="10">The sequence shown here is derived from an EMBL/GenBank/DDBJ whole genome shotgun (WGS) entry which is preliminary data.</text>
</comment>
<sequence length="360" mass="36209">MTTRAPSAAFEPHRAPVEPVPAPSAPARARSARARLLWLLVVVLALAATMLASVAFGSRTVGWSDVVAGLGGAEDTLEQAAVAKRVPRTVLAVLVGAALGLAGGVMQGVTRNPLADPGILGVNMGASLAVVTAVAYFGLASPVGYVWVAMAGAAVSAGFVYVVGSLGRGGATPLKLALAGAATSAAFASLVSAVLLPRNDIAGGFRLWQIGGVGGASFERIGQVWPFLAVGFAICLLSARALNSLALGDELAAGLGEHVVRARATAALGAVVLCGAATAVAGPIGFVGLVVPHACRLLVGVDHRWLLPFATLTGAVLLTAADVVGRVVARPSEVEVGIVTALLGAPFFIHIVRRQKVRAL</sequence>
<feature type="transmembrane region" description="Helical" evidence="9">
    <location>
        <begin position="264"/>
        <end position="285"/>
    </location>
</feature>
<dbReference type="AlphaFoldDB" id="A0A5N5ZV31"/>
<dbReference type="InterPro" id="IPR000522">
    <property type="entry name" value="ABC_transptr_permease_BtuC"/>
</dbReference>
<dbReference type="CDD" id="cd06550">
    <property type="entry name" value="TM_ABC_iron-siderophores_like"/>
    <property type="match status" value="1"/>
</dbReference>
<dbReference type="SUPFAM" id="SSF81345">
    <property type="entry name" value="ABC transporter involved in vitamin B12 uptake, BtuC"/>
    <property type="match status" value="1"/>
</dbReference>
<evidence type="ECO:0000313" key="11">
    <source>
        <dbReference type="Proteomes" id="UP000314251"/>
    </source>
</evidence>
<dbReference type="Gene3D" id="1.10.3470.10">
    <property type="entry name" value="ABC transporter involved in vitamin B12 uptake, BtuC"/>
    <property type="match status" value="1"/>
</dbReference>
<proteinExistence type="inferred from homology"/>
<keyword evidence="5 9" id="KW-0812">Transmembrane</keyword>
<feature type="transmembrane region" description="Helical" evidence="9">
    <location>
        <begin position="118"/>
        <end position="139"/>
    </location>
</feature>
<feature type="transmembrane region" description="Helical" evidence="9">
    <location>
        <begin position="176"/>
        <end position="196"/>
    </location>
</feature>
<keyword evidence="7 9" id="KW-0472">Membrane</keyword>
<dbReference type="GO" id="GO:0033214">
    <property type="term" value="P:siderophore-iron import into cell"/>
    <property type="evidence" value="ECO:0007669"/>
    <property type="project" value="TreeGrafter"/>
</dbReference>
<accession>A0A5N5ZV31</accession>
<dbReference type="FunFam" id="1.10.3470.10:FF:000001">
    <property type="entry name" value="Vitamin B12 ABC transporter permease BtuC"/>
    <property type="match status" value="1"/>
</dbReference>
<feature type="transmembrane region" description="Helical" evidence="9">
    <location>
        <begin position="36"/>
        <end position="56"/>
    </location>
</feature>
<dbReference type="PANTHER" id="PTHR30472:SF1">
    <property type="entry name" value="FE(3+) DICITRATE TRANSPORT SYSTEM PERMEASE PROTEIN FECC-RELATED"/>
    <property type="match status" value="1"/>
</dbReference>
<keyword evidence="6 9" id="KW-1133">Transmembrane helix</keyword>
<evidence type="ECO:0000256" key="7">
    <source>
        <dbReference type="ARBA" id="ARBA00023136"/>
    </source>
</evidence>
<name>A0A5N5ZV31_9ACTN</name>
<keyword evidence="4" id="KW-1003">Cell membrane</keyword>
<feature type="transmembrane region" description="Helical" evidence="9">
    <location>
        <begin position="336"/>
        <end position="353"/>
    </location>
</feature>
<gene>
    <name evidence="10" type="ORF">FH607_028660</name>
</gene>
<reference evidence="10" key="1">
    <citation type="submission" date="2019-10" db="EMBL/GenBank/DDBJ databases">
        <title>Nonomuraea sp. nov., isolated from Phyllanthus amarus.</title>
        <authorList>
            <person name="Klykleung N."/>
            <person name="Tanasupawat S."/>
        </authorList>
    </citation>
    <scope>NUCLEOTIDE SEQUENCE [LARGE SCALE GENOMIC DNA]</scope>
    <source>
        <strain evidence="10">3MP-10</strain>
    </source>
</reference>
<comment type="similarity">
    <text evidence="2">Belongs to the binding-protein-dependent transport system permease family. FecCD subfamily.</text>
</comment>
<dbReference type="GO" id="GO:0022857">
    <property type="term" value="F:transmembrane transporter activity"/>
    <property type="evidence" value="ECO:0007669"/>
    <property type="project" value="InterPro"/>
</dbReference>
<evidence type="ECO:0000256" key="3">
    <source>
        <dbReference type="ARBA" id="ARBA00022448"/>
    </source>
</evidence>
<protein>
    <submittedName>
        <fullName evidence="10">Iron chelate uptake ABC transporter family permease subunit</fullName>
    </submittedName>
</protein>
<organism evidence="10 11">
    <name type="scientific">Streptomyces mimosae</name>
    <dbReference type="NCBI Taxonomy" id="2586635"/>
    <lineage>
        <taxon>Bacteria</taxon>
        <taxon>Bacillati</taxon>
        <taxon>Actinomycetota</taxon>
        <taxon>Actinomycetes</taxon>
        <taxon>Kitasatosporales</taxon>
        <taxon>Streptomycetaceae</taxon>
        <taxon>Streptomyces</taxon>
    </lineage>
</organism>
<dbReference type="InterPro" id="IPR037294">
    <property type="entry name" value="ABC_BtuC-like"/>
</dbReference>
<evidence type="ECO:0000256" key="4">
    <source>
        <dbReference type="ARBA" id="ARBA00022475"/>
    </source>
</evidence>
<feature type="region of interest" description="Disordered" evidence="8">
    <location>
        <begin position="1"/>
        <end position="25"/>
    </location>
</feature>
<dbReference type="GO" id="GO:0005886">
    <property type="term" value="C:plasma membrane"/>
    <property type="evidence" value="ECO:0007669"/>
    <property type="project" value="UniProtKB-SubCell"/>
</dbReference>
<comment type="subcellular location">
    <subcellularLocation>
        <location evidence="1">Cell membrane</location>
        <topology evidence="1">Multi-pass membrane protein</topology>
    </subcellularLocation>
</comment>
<evidence type="ECO:0000313" key="10">
    <source>
        <dbReference type="EMBL" id="KAB8158878.1"/>
    </source>
</evidence>
<dbReference type="Proteomes" id="UP000314251">
    <property type="component" value="Unassembled WGS sequence"/>
</dbReference>
<evidence type="ECO:0000256" key="9">
    <source>
        <dbReference type="SAM" id="Phobius"/>
    </source>
</evidence>
<dbReference type="Pfam" id="PF01032">
    <property type="entry name" value="FecCD"/>
    <property type="match status" value="1"/>
</dbReference>
<evidence type="ECO:0000256" key="6">
    <source>
        <dbReference type="ARBA" id="ARBA00022989"/>
    </source>
</evidence>
<feature type="transmembrane region" description="Helical" evidence="9">
    <location>
        <begin position="86"/>
        <end position="106"/>
    </location>
</feature>
<feature type="transmembrane region" description="Helical" evidence="9">
    <location>
        <begin position="145"/>
        <end position="164"/>
    </location>
</feature>
<feature type="transmembrane region" description="Helical" evidence="9">
    <location>
        <begin position="224"/>
        <end position="243"/>
    </location>
</feature>
<evidence type="ECO:0000256" key="8">
    <source>
        <dbReference type="SAM" id="MobiDB-lite"/>
    </source>
</evidence>
<evidence type="ECO:0000256" key="5">
    <source>
        <dbReference type="ARBA" id="ARBA00022692"/>
    </source>
</evidence>
<dbReference type="OrthoDB" id="9782305at2"/>
<feature type="transmembrane region" description="Helical" evidence="9">
    <location>
        <begin position="305"/>
        <end position="324"/>
    </location>
</feature>